<dbReference type="RefSeq" id="WP_311359753.1">
    <property type="nucleotide sequence ID" value="NZ_JAVRIE010000001.1"/>
</dbReference>
<comment type="caution">
    <text evidence="2">The sequence shown here is derived from an EMBL/GenBank/DDBJ whole genome shotgun (WGS) entry which is preliminary data.</text>
</comment>
<feature type="transmembrane region" description="Helical" evidence="1">
    <location>
        <begin position="6"/>
        <end position="28"/>
    </location>
</feature>
<organism evidence="2 3">
    <name type="scientific">Brumicola blandensis</name>
    <dbReference type="NCBI Taxonomy" id="3075611"/>
    <lineage>
        <taxon>Bacteria</taxon>
        <taxon>Pseudomonadati</taxon>
        <taxon>Pseudomonadota</taxon>
        <taxon>Gammaproteobacteria</taxon>
        <taxon>Alteromonadales</taxon>
        <taxon>Alteromonadaceae</taxon>
        <taxon>Brumicola</taxon>
    </lineage>
</organism>
<dbReference type="EMBL" id="JAVRIE010000001">
    <property type="protein sequence ID" value="MDT0580936.1"/>
    <property type="molecule type" value="Genomic_DNA"/>
</dbReference>
<gene>
    <name evidence="2" type="primary">mnhG</name>
    <name evidence="2" type="ORF">RM544_00120</name>
</gene>
<dbReference type="GO" id="GO:0015385">
    <property type="term" value="F:sodium:proton antiporter activity"/>
    <property type="evidence" value="ECO:0007669"/>
    <property type="project" value="TreeGrafter"/>
</dbReference>
<dbReference type="Pfam" id="PF03334">
    <property type="entry name" value="PhaG_MnhG_YufB"/>
    <property type="match status" value="1"/>
</dbReference>
<dbReference type="NCBIfam" id="TIGR01300">
    <property type="entry name" value="CPA3_mnhG_phaG"/>
    <property type="match status" value="1"/>
</dbReference>
<evidence type="ECO:0000313" key="3">
    <source>
        <dbReference type="Proteomes" id="UP001249020"/>
    </source>
</evidence>
<keyword evidence="1" id="KW-0812">Transmembrane</keyword>
<feature type="transmembrane region" description="Helical" evidence="1">
    <location>
        <begin position="66"/>
        <end position="85"/>
    </location>
</feature>
<feature type="transmembrane region" description="Helical" evidence="1">
    <location>
        <begin position="35"/>
        <end position="54"/>
    </location>
</feature>
<reference evidence="2 3" key="1">
    <citation type="submission" date="2023-09" db="EMBL/GenBank/DDBJ databases">
        <authorList>
            <person name="Rey-Velasco X."/>
        </authorList>
    </citation>
    <scope>NUCLEOTIDE SEQUENCE [LARGE SCALE GENOMIC DNA]</scope>
    <source>
        <strain evidence="2 3">W409</strain>
    </source>
</reference>
<evidence type="ECO:0000256" key="1">
    <source>
        <dbReference type="SAM" id="Phobius"/>
    </source>
</evidence>
<dbReference type="PANTHER" id="PTHR34703">
    <property type="entry name" value="ANTIPORTER SUBUNIT MNHG2-RELATED"/>
    <property type="match status" value="1"/>
</dbReference>
<sequence>MMLEIVGFILIGIGCFLGVVGAFGLIRLPDMYARLHAVGITDTLCSFLILSGLACHADSVNVIAKLVLIFLFLLFTSPVSSYALANNAWRWGLIHNQKIHVTPAHSDKEQK</sequence>
<dbReference type="PANTHER" id="PTHR34703:SF1">
    <property type="entry name" value="ANTIPORTER SUBUNIT MNHG2-RELATED"/>
    <property type="match status" value="1"/>
</dbReference>
<dbReference type="Proteomes" id="UP001249020">
    <property type="component" value="Unassembled WGS sequence"/>
</dbReference>
<keyword evidence="1" id="KW-1133">Transmembrane helix</keyword>
<keyword evidence="1" id="KW-0472">Membrane</keyword>
<accession>A0AAW8QV96</accession>
<name>A0AAW8QV96_9ALTE</name>
<keyword evidence="3" id="KW-1185">Reference proteome</keyword>
<evidence type="ECO:0000313" key="2">
    <source>
        <dbReference type="EMBL" id="MDT0580936.1"/>
    </source>
</evidence>
<dbReference type="InterPro" id="IPR005133">
    <property type="entry name" value="PhaG_MnhG_YufB"/>
</dbReference>
<protein>
    <submittedName>
        <fullName evidence="2">Monovalent cation/H(+) antiporter subunit G</fullName>
    </submittedName>
</protein>
<dbReference type="AlphaFoldDB" id="A0AAW8QV96"/>
<proteinExistence type="predicted"/>